<feature type="transmembrane region" description="Helical" evidence="5">
    <location>
        <begin position="161"/>
        <end position="182"/>
    </location>
</feature>
<keyword evidence="4 5" id="KW-0472">Membrane</keyword>
<sequence>MKITINNNFIYKLFLLSVMVGNTIAISFAKPLEMNPRNFSIPYRIFIIVFSVFIIYREKRNISFKNISLISLVGFWIFYIIKLTYSFNNYSFNKDVIVLENEDIFRILFMNLLPSAALLCINYNKVDFKSITKYCLFILCGLLVVNYIYGYINLDHIFSTYYIMYGHIGASLFIISLFLLLFCKKDYKSYFLFFCLFLGLFNVIQSMARSPLIAIAVSSFYMVLLKGNKKYLLYAITLILLLIGLIFLHEQYGGGFITSFNRMYKWLALGDTSSREPLYKGALEIFNSNPVLGGRILFEDGVHPHNIFLELLMATGILGLIIYFLKFLPVFQNASIFWNINKSNIYYKVIFALFLQYFTLVQTSCNLFNIPEFLYFSSIIIGISYTTKNKRIE</sequence>
<dbReference type="PANTHER" id="PTHR37422">
    <property type="entry name" value="TEICHURONIC ACID BIOSYNTHESIS PROTEIN TUAE"/>
    <property type="match status" value="1"/>
</dbReference>
<feature type="transmembrane region" description="Helical" evidence="5">
    <location>
        <begin position="210"/>
        <end position="225"/>
    </location>
</feature>
<keyword evidence="2 5" id="KW-0812">Transmembrane</keyword>
<protein>
    <submittedName>
        <fullName evidence="7">O-antigen ligase family protein</fullName>
    </submittedName>
</protein>
<proteinExistence type="predicted"/>
<evidence type="ECO:0000259" key="6">
    <source>
        <dbReference type="Pfam" id="PF04932"/>
    </source>
</evidence>
<gene>
    <name evidence="7" type="ORF">REB14_09445</name>
</gene>
<feature type="transmembrane region" description="Helical" evidence="5">
    <location>
        <begin position="131"/>
        <end position="149"/>
    </location>
</feature>
<feature type="transmembrane region" description="Helical" evidence="5">
    <location>
        <begin position="367"/>
        <end position="387"/>
    </location>
</feature>
<comment type="subcellular location">
    <subcellularLocation>
        <location evidence="1">Membrane</location>
        <topology evidence="1">Multi-pass membrane protein</topology>
    </subcellularLocation>
</comment>
<feature type="transmembrane region" description="Helical" evidence="5">
    <location>
        <begin position="41"/>
        <end position="57"/>
    </location>
</feature>
<evidence type="ECO:0000256" key="1">
    <source>
        <dbReference type="ARBA" id="ARBA00004141"/>
    </source>
</evidence>
<dbReference type="Proteomes" id="UP001260959">
    <property type="component" value="Unassembled WGS sequence"/>
</dbReference>
<comment type="caution">
    <text evidence="7">The sequence shown here is derived from an EMBL/GenBank/DDBJ whole genome shotgun (WGS) entry which is preliminary data.</text>
</comment>
<dbReference type="RefSeq" id="WP_145953292.1">
    <property type="nucleotide sequence ID" value="NZ_JAVIXS010000006.1"/>
</dbReference>
<feature type="transmembrane region" description="Helical" evidence="5">
    <location>
        <begin position="345"/>
        <end position="361"/>
    </location>
</feature>
<feature type="transmembrane region" description="Helical" evidence="5">
    <location>
        <begin position="107"/>
        <end position="124"/>
    </location>
</feature>
<evidence type="ECO:0000256" key="3">
    <source>
        <dbReference type="ARBA" id="ARBA00022989"/>
    </source>
</evidence>
<name>A0ABU1E3Q1_9FLAO</name>
<dbReference type="InterPro" id="IPR007016">
    <property type="entry name" value="O-antigen_ligase-rel_domated"/>
</dbReference>
<keyword evidence="8" id="KW-1185">Reference proteome</keyword>
<evidence type="ECO:0000256" key="5">
    <source>
        <dbReference type="SAM" id="Phobius"/>
    </source>
</evidence>
<feature type="transmembrane region" description="Helical" evidence="5">
    <location>
        <begin position="69"/>
        <end position="87"/>
    </location>
</feature>
<evidence type="ECO:0000256" key="4">
    <source>
        <dbReference type="ARBA" id="ARBA00023136"/>
    </source>
</evidence>
<keyword evidence="7" id="KW-0436">Ligase</keyword>
<dbReference type="InterPro" id="IPR051533">
    <property type="entry name" value="WaaL-like"/>
</dbReference>
<feature type="transmembrane region" description="Helical" evidence="5">
    <location>
        <begin position="232"/>
        <end position="249"/>
    </location>
</feature>
<feature type="domain" description="O-antigen ligase-related" evidence="6">
    <location>
        <begin position="195"/>
        <end position="324"/>
    </location>
</feature>
<feature type="transmembrane region" description="Helical" evidence="5">
    <location>
        <begin position="9"/>
        <end position="29"/>
    </location>
</feature>
<dbReference type="Pfam" id="PF04932">
    <property type="entry name" value="Wzy_C"/>
    <property type="match status" value="1"/>
</dbReference>
<dbReference type="GO" id="GO:0016874">
    <property type="term" value="F:ligase activity"/>
    <property type="evidence" value="ECO:0007669"/>
    <property type="project" value="UniProtKB-KW"/>
</dbReference>
<feature type="transmembrane region" description="Helical" evidence="5">
    <location>
        <begin position="307"/>
        <end position="325"/>
    </location>
</feature>
<keyword evidence="3 5" id="KW-1133">Transmembrane helix</keyword>
<reference evidence="7 8" key="1">
    <citation type="submission" date="2023-08" db="EMBL/GenBank/DDBJ databases">
        <authorList>
            <person name="Maltman C."/>
        </authorList>
    </citation>
    <scope>NUCLEOTIDE SEQUENCE [LARGE SCALE GENOMIC DNA]</scope>
    <source>
        <strain evidence="7 8">ES2</strain>
    </source>
</reference>
<feature type="transmembrane region" description="Helical" evidence="5">
    <location>
        <begin position="189"/>
        <end position="204"/>
    </location>
</feature>
<evidence type="ECO:0000313" key="7">
    <source>
        <dbReference type="EMBL" id="MDR4952395.1"/>
    </source>
</evidence>
<accession>A0ABU1E3Q1</accession>
<evidence type="ECO:0000256" key="2">
    <source>
        <dbReference type="ARBA" id="ARBA00022692"/>
    </source>
</evidence>
<organism evidence="7 8">
    <name type="scientific">Chryseobacterium metallicongregator</name>
    <dbReference type="NCBI Taxonomy" id="3073042"/>
    <lineage>
        <taxon>Bacteria</taxon>
        <taxon>Pseudomonadati</taxon>
        <taxon>Bacteroidota</taxon>
        <taxon>Flavobacteriia</taxon>
        <taxon>Flavobacteriales</taxon>
        <taxon>Weeksellaceae</taxon>
        <taxon>Chryseobacterium group</taxon>
        <taxon>Chryseobacterium</taxon>
    </lineage>
</organism>
<dbReference type="EMBL" id="JAVIXS010000006">
    <property type="protein sequence ID" value="MDR4952395.1"/>
    <property type="molecule type" value="Genomic_DNA"/>
</dbReference>
<dbReference type="PANTHER" id="PTHR37422:SF17">
    <property type="entry name" value="O-ANTIGEN LIGASE"/>
    <property type="match status" value="1"/>
</dbReference>
<evidence type="ECO:0000313" key="8">
    <source>
        <dbReference type="Proteomes" id="UP001260959"/>
    </source>
</evidence>